<keyword evidence="2" id="KW-1185">Reference proteome</keyword>
<reference evidence="3" key="1">
    <citation type="submission" date="2025-08" db="UniProtKB">
        <authorList>
            <consortium name="RefSeq"/>
        </authorList>
    </citation>
    <scope>IDENTIFICATION</scope>
    <source>
        <tissue evidence="3">Whole Larva</tissue>
    </source>
</reference>
<dbReference type="RefSeq" id="XP_017774603.1">
    <property type="nucleotide sequence ID" value="XM_017919114.1"/>
</dbReference>
<evidence type="ECO:0000313" key="3">
    <source>
        <dbReference type="RefSeq" id="XP_017774603.1"/>
    </source>
</evidence>
<sequence>MFGKRKPRVSRVNNDKKKELLDSVSQTRDKVILTLKGEVRKKRKKPNKIKMPMVLRNLPRKNYCELSPYPEREYPNIDNVPSTRRSRSRRTRSRIRANSPLFFCYGTPGSITRSSLRKLIFLCIFAAKKLIIKRFPIPEPARRRRLTRKFPYVYAVGMKLHKLGNRKDDKDAVRRVVKRLKDENSRLRDQAQCNLVFKQIASYHRNANKFWSMFLLDLISIRHPKLLSSITFLNVKSATQKYFMNSFLYYALNLARVYYETGSFDFVKQGIDIGRDFYGVQNLLSIFSSVAFEPVRFNKEVPASKPPLLNMDVFPTVVQMHREIGPVYKNFGIRKINNDSVIVSIDMEKIQNGSNIFRIQTPGEISEYNLKFDKDKENNTQVLVSSDDTVCDTTQNESDNFLKRNMWIRKEDVAETNENQILMSPGATVCVTAQIESTTDNCLERNPCITKENIVKTNDNQFLMSTDTTICDSAKNKCTTDDVVTNDNDMLVSPDDTVCNTAPIKSITDHYLEKKLLIMNESNIETDDNQASVSTDGEVCTNVLDIQKLSDQNKQKIFEKISERCTVLNMIKENIKVPISKESSTKKIINIVQNDITIKMESLSKLCFNSFKKQGFVDIHVNKNNSIQREVDCQMNKICWASAEIHFQAKHYLRTVPFYEVRKIMKAKIVTIPRQSDERSRIVLNRSSKNVHNILREVDSNLMRDENNKDSCKPLDYSIEASRKRIANDKGNGHPTISEQPEIKKAVNTHSNVSKIVRDPNFSTTQTMNITRNKPIKRSTNREAYVNDAHTGARAIKSMRLEVTPINLTTDSNWSISPDRRQLFIEHMYSMHKYNFSYPLYCQQWYDTEFKIYFKSLDHPSSAQHVCGDHNTGTLYFYNYNLPKFKNREIKMKIYESFQSVHQQTVCNIYFAKQHFVIRRQQMCNRNFDHHAYYRHTVISMVPLDPFQIQNFPSTEQDYSHYVQYPFVLPYNMPEDQLRYHVNTIMAILLNVLTTQPRALPELFPHNRSQQTHALGQRVELPVAHQPVSHQFFLPQPMPRQVQQLSLGLSHPRMQFNPVHAELPVQHHYNLFPQRHIFDQPPQITGHVQNIRPPQPIHNNLYKHPTAQQQQYHQLSQLSISQNLTAFPTNALPSLDKHKQQQTYHMSEHGRVFKEKEMITQIPTTQLSLSQQKIFSSFPVPKLSPPPVHRLESTLEQTPNTMHSIMEYTSHDIMNTQQPISSSQLEVSNKKKSVPCSPQEILSGQKPHSSLPQAVLNTKQPHSSLSINVLNRQKPVSSLQQELLNGQQLHSSLPKEVLNRQQPYSSLPMEVLNRQKTISSVPPEILIGHQPHSSLPMEVPNRQKAVSSLSQIIINGPQPDSSLAHKMMNRQQPHSSLPMEVFNRQKTISSLLPEILIGHQPHSSLQQEVVNRQQPYSSLSINVLNRQKPVSSLQQELLNGQQLHSSLPQEVLNRQQPHSSLPMEVFNRQKTISSLPPEILIGHQPHSSLPHEELSRQQAHSSLPMEVPNRQKAVSFLSQEIINGPQPDFSLPHKMLNRQQPHSSLPMEHGHQTHSSSSINVLNRQKPVSSLQQKLLNGQQLHSSLPQELPMDVLNRQKAVSSLSQEIINGPQPDSSLPHKVLHRQQPHSSLTMEIPNGQKPVSSLTQEMLNGPHYSLPLEELPQEKCSDILPKPQVSNVSNIISNLQEDQPAIALSSEQSSGTKLKPSISKSSCEIKVRQQVPDLDKENPPHDVPKLQPTAIMDFENLPTEITNDQQMSEKVQNIDDNSVLTVRESNRKRANLIDISDTEKKRPRKVFLPNKIVNSLSPEMEKNMISRLPTSESTVTFHINNDTDDGINLSLKLDPEKMKKIMQLLVGETSNTTSRTDKQECETQTCGITDISSEDEYAELSSDEVSIGDVVQNNGNWCTLSNNDNLMDMLNTMVEDTISNKLNLKLMKSFMVIFLTCHDTVRYRALLRLRMDLYNYYIYLQSKLHNIQLILNGYVVPSTYNMIYKDIESIIDINQHKVTFQIQKYSGYMYINYVDNLFRNILFDPGSSVSMRFRADFYNMEYFLSHMVTNSCGFNDSLAIFFKIIYEYSKHLVPQELQKEQDLLSNKDEVIDTIKICEYSSLPHILSDFYEFLAEYNTKKEIRLASFSMYSRMLRDAVMDKYYFAFYQLTKKLACK</sequence>
<protein>
    <submittedName>
        <fullName evidence="3">Uncharacterized protein LOC108561254 isoform X1</fullName>
    </submittedName>
</protein>
<name>A0ABM1MJ53_NICVS</name>
<dbReference type="GeneID" id="108561254"/>
<evidence type="ECO:0000313" key="2">
    <source>
        <dbReference type="Proteomes" id="UP000695000"/>
    </source>
</evidence>
<gene>
    <name evidence="3" type="primary">LOC108561254</name>
</gene>
<feature type="region of interest" description="Disordered" evidence="1">
    <location>
        <begin position="1"/>
        <end position="21"/>
    </location>
</feature>
<accession>A0ABM1MJ53</accession>
<organism evidence="2 3">
    <name type="scientific">Nicrophorus vespilloides</name>
    <name type="common">Boreal carrion beetle</name>
    <dbReference type="NCBI Taxonomy" id="110193"/>
    <lineage>
        <taxon>Eukaryota</taxon>
        <taxon>Metazoa</taxon>
        <taxon>Ecdysozoa</taxon>
        <taxon>Arthropoda</taxon>
        <taxon>Hexapoda</taxon>
        <taxon>Insecta</taxon>
        <taxon>Pterygota</taxon>
        <taxon>Neoptera</taxon>
        <taxon>Endopterygota</taxon>
        <taxon>Coleoptera</taxon>
        <taxon>Polyphaga</taxon>
        <taxon>Staphyliniformia</taxon>
        <taxon>Silphidae</taxon>
        <taxon>Nicrophorinae</taxon>
        <taxon>Nicrophorus</taxon>
    </lineage>
</organism>
<evidence type="ECO:0000256" key="1">
    <source>
        <dbReference type="SAM" id="MobiDB-lite"/>
    </source>
</evidence>
<proteinExistence type="predicted"/>
<dbReference type="Proteomes" id="UP000695000">
    <property type="component" value="Unplaced"/>
</dbReference>